<accession>A0ABT7N8Z4</accession>
<dbReference type="PANTHER" id="PTHR30419:SF30">
    <property type="entry name" value="LYSR FAMILY TRANSCRIPTIONAL REGULATOR"/>
    <property type="match status" value="1"/>
</dbReference>
<feature type="domain" description="HTH lysR-type" evidence="6">
    <location>
        <begin position="1"/>
        <end position="58"/>
    </location>
</feature>
<evidence type="ECO:0000313" key="7">
    <source>
        <dbReference type="EMBL" id="MDM0044394.1"/>
    </source>
</evidence>
<proteinExistence type="inferred from homology"/>
<evidence type="ECO:0000256" key="2">
    <source>
        <dbReference type="ARBA" id="ARBA00023015"/>
    </source>
</evidence>
<dbReference type="Pfam" id="PF03466">
    <property type="entry name" value="LysR_substrate"/>
    <property type="match status" value="1"/>
</dbReference>
<comment type="similarity">
    <text evidence="1">Belongs to the LysR transcriptional regulatory family.</text>
</comment>
<dbReference type="PANTHER" id="PTHR30419">
    <property type="entry name" value="HTH-TYPE TRANSCRIPTIONAL REGULATOR YBHD"/>
    <property type="match status" value="1"/>
</dbReference>
<name>A0ABT7N8Z4_9BURK</name>
<dbReference type="EMBL" id="JASZYV010000001">
    <property type="protein sequence ID" value="MDM0044394.1"/>
    <property type="molecule type" value="Genomic_DNA"/>
</dbReference>
<keyword evidence="5" id="KW-0175">Coiled coil</keyword>
<keyword evidence="2" id="KW-0805">Transcription regulation</keyword>
<keyword evidence="4" id="KW-0804">Transcription</keyword>
<dbReference type="PROSITE" id="PS50931">
    <property type="entry name" value="HTH_LYSR"/>
    <property type="match status" value="1"/>
</dbReference>
<dbReference type="RefSeq" id="WP_286659432.1">
    <property type="nucleotide sequence ID" value="NZ_JASZYV010000001.1"/>
</dbReference>
<dbReference type="InterPro" id="IPR036388">
    <property type="entry name" value="WH-like_DNA-bd_sf"/>
</dbReference>
<dbReference type="SUPFAM" id="SSF53850">
    <property type="entry name" value="Periplasmic binding protein-like II"/>
    <property type="match status" value="1"/>
</dbReference>
<dbReference type="InterPro" id="IPR036390">
    <property type="entry name" value="WH_DNA-bd_sf"/>
</dbReference>
<dbReference type="InterPro" id="IPR050950">
    <property type="entry name" value="HTH-type_LysR_regulators"/>
</dbReference>
<gene>
    <name evidence="7" type="ORF">QTH91_07890</name>
</gene>
<dbReference type="PRINTS" id="PR00039">
    <property type="entry name" value="HTHLYSR"/>
</dbReference>
<protein>
    <submittedName>
        <fullName evidence="7">LysR substrate-binding domain-containing protein</fullName>
    </submittedName>
</protein>
<dbReference type="SUPFAM" id="SSF46785">
    <property type="entry name" value="Winged helix' DNA-binding domain"/>
    <property type="match status" value="1"/>
</dbReference>
<dbReference type="Pfam" id="PF00126">
    <property type="entry name" value="HTH_1"/>
    <property type="match status" value="1"/>
</dbReference>
<reference evidence="7" key="1">
    <citation type="submission" date="2023-06" db="EMBL/GenBank/DDBJ databases">
        <authorList>
            <person name="Jiang Y."/>
            <person name="Liu Q."/>
        </authorList>
    </citation>
    <scope>NUCLEOTIDE SEQUENCE</scope>
    <source>
        <strain evidence="7">CGMCC 1.12089</strain>
    </source>
</reference>
<sequence>MKLNTVRDFLAVAERGSMRAAARQLSLAQPAMTRSIQELEKELGVELFERRARGVALTPMGEVFLRRAQALRAEMRRAQEEMDQLKGERHGHLRICLSSGAHMALLPNALRPFRQRFPNVALEFIDAVLPRVERDLTDGTLDVYIGPSYDEVQGELISERLFDNERIVLARKGHPLAGARSLAELVDAEWVTTSVTHRAEDEIVPLFTERGLAPPKIVVQGHSALTFFFMIAYSDLLMMLPVQWERSPPFAGLLTRIDIGERLLAPPISIVRRAALPLTPAGEYFCDMVRRAALHRV</sequence>
<dbReference type="Gene3D" id="1.10.10.10">
    <property type="entry name" value="Winged helix-like DNA-binding domain superfamily/Winged helix DNA-binding domain"/>
    <property type="match status" value="1"/>
</dbReference>
<dbReference type="Gene3D" id="3.40.190.290">
    <property type="match status" value="1"/>
</dbReference>
<keyword evidence="3" id="KW-0238">DNA-binding</keyword>
<organism evidence="7 8">
    <name type="scientific">Variovorax dokdonensis</name>
    <dbReference type="NCBI Taxonomy" id="344883"/>
    <lineage>
        <taxon>Bacteria</taxon>
        <taxon>Pseudomonadati</taxon>
        <taxon>Pseudomonadota</taxon>
        <taxon>Betaproteobacteria</taxon>
        <taxon>Burkholderiales</taxon>
        <taxon>Comamonadaceae</taxon>
        <taxon>Variovorax</taxon>
    </lineage>
</organism>
<dbReference type="InterPro" id="IPR000847">
    <property type="entry name" value="LysR_HTH_N"/>
</dbReference>
<evidence type="ECO:0000256" key="4">
    <source>
        <dbReference type="ARBA" id="ARBA00023163"/>
    </source>
</evidence>
<evidence type="ECO:0000256" key="1">
    <source>
        <dbReference type="ARBA" id="ARBA00009437"/>
    </source>
</evidence>
<feature type="coiled-coil region" evidence="5">
    <location>
        <begin position="61"/>
        <end position="95"/>
    </location>
</feature>
<evidence type="ECO:0000259" key="6">
    <source>
        <dbReference type="PROSITE" id="PS50931"/>
    </source>
</evidence>
<dbReference type="Proteomes" id="UP001174908">
    <property type="component" value="Unassembled WGS sequence"/>
</dbReference>
<dbReference type="InterPro" id="IPR005119">
    <property type="entry name" value="LysR_subst-bd"/>
</dbReference>
<evidence type="ECO:0000313" key="8">
    <source>
        <dbReference type="Proteomes" id="UP001174908"/>
    </source>
</evidence>
<evidence type="ECO:0000256" key="3">
    <source>
        <dbReference type="ARBA" id="ARBA00023125"/>
    </source>
</evidence>
<keyword evidence="8" id="KW-1185">Reference proteome</keyword>
<evidence type="ECO:0000256" key="5">
    <source>
        <dbReference type="SAM" id="Coils"/>
    </source>
</evidence>
<comment type="caution">
    <text evidence="7">The sequence shown here is derived from an EMBL/GenBank/DDBJ whole genome shotgun (WGS) entry which is preliminary data.</text>
</comment>